<organism evidence="2 3">
    <name type="scientific">Acorus gramineus</name>
    <name type="common">Dwarf sweet flag</name>
    <dbReference type="NCBI Taxonomy" id="55184"/>
    <lineage>
        <taxon>Eukaryota</taxon>
        <taxon>Viridiplantae</taxon>
        <taxon>Streptophyta</taxon>
        <taxon>Embryophyta</taxon>
        <taxon>Tracheophyta</taxon>
        <taxon>Spermatophyta</taxon>
        <taxon>Magnoliopsida</taxon>
        <taxon>Liliopsida</taxon>
        <taxon>Acoraceae</taxon>
        <taxon>Acorus</taxon>
    </lineage>
</organism>
<reference evidence="2" key="1">
    <citation type="journal article" date="2023" name="Nat. Commun.">
        <title>Diploid and tetraploid genomes of Acorus and the evolution of monocots.</title>
        <authorList>
            <person name="Ma L."/>
            <person name="Liu K.W."/>
            <person name="Li Z."/>
            <person name="Hsiao Y.Y."/>
            <person name="Qi Y."/>
            <person name="Fu T."/>
            <person name="Tang G.D."/>
            <person name="Zhang D."/>
            <person name="Sun W.H."/>
            <person name="Liu D.K."/>
            <person name="Li Y."/>
            <person name="Chen G.Z."/>
            <person name="Liu X.D."/>
            <person name="Liao X.Y."/>
            <person name="Jiang Y.T."/>
            <person name="Yu X."/>
            <person name="Hao Y."/>
            <person name="Huang J."/>
            <person name="Zhao X.W."/>
            <person name="Ke S."/>
            <person name="Chen Y.Y."/>
            <person name="Wu W.L."/>
            <person name="Hsu J.L."/>
            <person name="Lin Y.F."/>
            <person name="Huang M.D."/>
            <person name="Li C.Y."/>
            <person name="Huang L."/>
            <person name="Wang Z.W."/>
            <person name="Zhao X."/>
            <person name="Zhong W.Y."/>
            <person name="Peng D.H."/>
            <person name="Ahmad S."/>
            <person name="Lan S."/>
            <person name="Zhang J.S."/>
            <person name="Tsai W.C."/>
            <person name="Van de Peer Y."/>
            <person name="Liu Z.J."/>
        </authorList>
    </citation>
    <scope>NUCLEOTIDE SEQUENCE</scope>
    <source>
        <strain evidence="2">SCP</strain>
    </source>
</reference>
<dbReference type="EMBL" id="JAUJYN010000006">
    <property type="protein sequence ID" value="KAK1268901.1"/>
    <property type="molecule type" value="Genomic_DNA"/>
</dbReference>
<evidence type="ECO:0000313" key="3">
    <source>
        <dbReference type="Proteomes" id="UP001179952"/>
    </source>
</evidence>
<keyword evidence="1" id="KW-0472">Membrane</keyword>
<dbReference type="Proteomes" id="UP001179952">
    <property type="component" value="Unassembled WGS sequence"/>
</dbReference>
<evidence type="ECO:0000256" key="1">
    <source>
        <dbReference type="SAM" id="Phobius"/>
    </source>
</evidence>
<reference evidence="2" key="2">
    <citation type="submission" date="2023-06" db="EMBL/GenBank/DDBJ databases">
        <authorList>
            <person name="Ma L."/>
            <person name="Liu K.-W."/>
            <person name="Li Z."/>
            <person name="Hsiao Y.-Y."/>
            <person name="Qi Y."/>
            <person name="Fu T."/>
            <person name="Tang G."/>
            <person name="Zhang D."/>
            <person name="Sun W.-H."/>
            <person name="Liu D.-K."/>
            <person name="Li Y."/>
            <person name="Chen G.-Z."/>
            <person name="Liu X.-D."/>
            <person name="Liao X.-Y."/>
            <person name="Jiang Y.-T."/>
            <person name="Yu X."/>
            <person name="Hao Y."/>
            <person name="Huang J."/>
            <person name="Zhao X.-W."/>
            <person name="Ke S."/>
            <person name="Chen Y.-Y."/>
            <person name="Wu W.-L."/>
            <person name="Hsu J.-L."/>
            <person name="Lin Y.-F."/>
            <person name="Huang M.-D."/>
            <person name="Li C.-Y."/>
            <person name="Huang L."/>
            <person name="Wang Z.-W."/>
            <person name="Zhao X."/>
            <person name="Zhong W.-Y."/>
            <person name="Peng D.-H."/>
            <person name="Ahmad S."/>
            <person name="Lan S."/>
            <person name="Zhang J.-S."/>
            <person name="Tsai W.-C."/>
            <person name="Van De Peer Y."/>
            <person name="Liu Z.-J."/>
        </authorList>
    </citation>
    <scope>NUCLEOTIDE SEQUENCE</scope>
    <source>
        <strain evidence="2">SCP</strain>
        <tissue evidence="2">Leaves</tissue>
    </source>
</reference>
<dbReference type="AlphaFoldDB" id="A0AAV9AXP4"/>
<keyword evidence="1" id="KW-0812">Transmembrane</keyword>
<proteinExistence type="predicted"/>
<gene>
    <name evidence="2" type="ORF">QJS04_geneDACA006667</name>
</gene>
<comment type="caution">
    <text evidence="2">The sequence shown here is derived from an EMBL/GenBank/DDBJ whole genome shotgun (WGS) entry which is preliminary data.</text>
</comment>
<sequence>MQGSVAIEESATLLRVVDDDGFDFSGRPLFELVHILSAAPLSLSATSFNMVMAGIRAIMMASAMIL</sequence>
<protein>
    <submittedName>
        <fullName evidence="2">Uncharacterized protein</fullName>
    </submittedName>
</protein>
<keyword evidence="1" id="KW-1133">Transmembrane helix</keyword>
<name>A0AAV9AXP4_ACOGR</name>
<feature type="transmembrane region" description="Helical" evidence="1">
    <location>
        <begin position="32"/>
        <end position="55"/>
    </location>
</feature>
<keyword evidence="3" id="KW-1185">Reference proteome</keyword>
<evidence type="ECO:0000313" key="2">
    <source>
        <dbReference type="EMBL" id="KAK1268901.1"/>
    </source>
</evidence>
<accession>A0AAV9AXP4</accession>